<keyword evidence="2" id="KW-1185">Reference proteome</keyword>
<dbReference type="Proteomes" id="UP000007177">
    <property type="component" value="Chromosome"/>
</dbReference>
<reference evidence="2" key="1">
    <citation type="submission" date="2011-07" db="EMBL/GenBank/DDBJ databases">
        <title>Complete genome sequence of Acetobacterium woodii.</title>
        <authorList>
            <person name="Poehlein A."/>
            <person name="Schmidt S."/>
            <person name="Kaster A.-K."/>
            <person name="Goenrich M."/>
            <person name="Vollmers J."/>
            <person name="Thuermer A."/>
            <person name="Gottschalk G."/>
            <person name="Thauer R.K."/>
            <person name="Daniel R."/>
            <person name="Mueller V."/>
        </authorList>
    </citation>
    <scope>NUCLEOTIDE SEQUENCE [LARGE SCALE GENOMIC DNA]</scope>
    <source>
        <strain evidence="2">ATCC 29683 / DSM 1030 / JCM 2381 / KCTC 1655 / WB1</strain>
    </source>
</reference>
<dbReference type="KEGG" id="awo:Awo_c27720"/>
<sequence length="47" mass="5452">MIFKNKHGILDSHQQRFPLGGIISSDGLNVFYPEKFLSTKLRKQQFS</sequence>
<dbReference type="AlphaFoldDB" id="H6LG47"/>
<evidence type="ECO:0000313" key="1">
    <source>
        <dbReference type="EMBL" id="AFA49523.1"/>
    </source>
</evidence>
<name>H6LG47_ACEWD</name>
<dbReference type="HOGENOM" id="CLU_3163404_0_0_9"/>
<organism evidence="1 2">
    <name type="scientific">Acetobacterium woodii (strain ATCC 29683 / DSM 1030 / JCM 2381 / KCTC 1655 / WB1)</name>
    <dbReference type="NCBI Taxonomy" id="931626"/>
    <lineage>
        <taxon>Bacteria</taxon>
        <taxon>Bacillati</taxon>
        <taxon>Bacillota</taxon>
        <taxon>Clostridia</taxon>
        <taxon>Eubacteriales</taxon>
        <taxon>Eubacteriaceae</taxon>
        <taxon>Acetobacterium</taxon>
    </lineage>
</organism>
<dbReference type="STRING" id="931626.Awo_c27720"/>
<gene>
    <name evidence="1" type="ordered locus">Awo_c27720</name>
</gene>
<protein>
    <submittedName>
        <fullName evidence="1">Uncharacterized protein</fullName>
    </submittedName>
</protein>
<proteinExistence type="predicted"/>
<accession>H6LG47</accession>
<reference evidence="1 2" key="2">
    <citation type="journal article" date="2012" name="PLoS ONE">
        <title>An ancient pathway combining carbon dioxide fixation with the generation and utilization of a sodium ion gradient for ATP synthesis.</title>
        <authorList>
            <person name="Poehlein A."/>
            <person name="Schmidt S."/>
            <person name="Kaster A.K."/>
            <person name="Goenrich M."/>
            <person name="Vollmers J."/>
            <person name="Thurmer A."/>
            <person name="Bertsch J."/>
            <person name="Schuchmann K."/>
            <person name="Voigt B."/>
            <person name="Hecker M."/>
            <person name="Daniel R."/>
            <person name="Thauer R.K."/>
            <person name="Gottschalk G."/>
            <person name="Muller V."/>
        </authorList>
    </citation>
    <scope>NUCLEOTIDE SEQUENCE [LARGE SCALE GENOMIC DNA]</scope>
    <source>
        <strain evidence="2">ATCC 29683 / DSM 1030 / JCM 2381 / KCTC 1655 / WB1</strain>
    </source>
</reference>
<dbReference type="EMBL" id="CP002987">
    <property type="protein sequence ID" value="AFA49523.1"/>
    <property type="molecule type" value="Genomic_DNA"/>
</dbReference>
<evidence type="ECO:0000313" key="2">
    <source>
        <dbReference type="Proteomes" id="UP000007177"/>
    </source>
</evidence>